<accession>A0A2A6BFA7</accession>
<protein>
    <submittedName>
        <fullName evidence="1">Uncharacterized protein</fullName>
    </submittedName>
</protein>
<evidence type="ECO:0000313" key="1">
    <source>
        <dbReference type="EnsemblMetazoa" id="PPA44440.1"/>
    </source>
</evidence>
<proteinExistence type="predicted"/>
<dbReference type="EnsemblMetazoa" id="PPA44440.1">
    <property type="protein sequence ID" value="PPA44440.1"/>
    <property type="gene ID" value="WBGene00282809"/>
</dbReference>
<dbReference type="Proteomes" id="UP000005239">
    <property type="component" value="Unassembled WGS sequence"/>
</dbReference>
<accession>A0A8R1Z4B6</accession>
<organism evidence="1 2">
    <name type="scientific">Pristionchus pacificus</name>
    <name type="common">Parasitic nematode worm</name>
    <dbReference type="NCBI Taxonomy" id="54126"/>
    <lineage>
        <taxon>Eukaryota</taxon>
        <taxon>Metazoa</taxon>
        <taxon>Ecdysozoa</taxon>
        <taxon>Nematoda</taxon>
        <taxon>Chromadorea</taxon>
        <taxon>Rhabditida</taxon>
        <taxon>Rhabditina</taxon>
        <taxon>Diplogasteromorpha</taxon>
        <taxon>Diplogasteroidea</taxon>
        <taxon>Neodiplogasteridae</taxon>
        <taxon>Pristionchus</taxon>
    </lineage>
</organism>
<sequence length="83" mass="9659">MVTRASPLALRPEAERQRTQRGIFAYRERAFPFACKFRPAVWHVTEGGAYVTLAREISRERGGVDKMGEEEKAWMRYYPSHVV</sequence>
<dbReference type="AlphaFoldDB" id="A0A2A6BFA7"/>
<reference evidence="1" key="2">
    <citation type="submission" date="2022-06" db="UniProtKB">
        <authorList>
            <consortium name="EnsemblMetazoa"/>
        </authorList>
    </citation>
    <scope>IDENTIFICATION</scope>
    <source>
        <strain evidence="1">PS312</strain>
    </source>
</reference>
<gene>
    <name evidence="1" type="primary">WBGene00282809</name>
</gene>
<evidence type="ECO:0000313" key="2">
    <source>
        <dbReference type="Proteomes" id="UP000005239"/>
    </source>
</evidence>
<reference evidence="2" key="1">
    <citation type="journal article" date="2008" name="Nat. Genet.">
        <title>The Pristionchus pacificus genome provides a unique perspective on nematode lifestyle and parasitism.</title>
        <authorList>
            <person name="Dieterich C."/>
            <person name="Clifton S.W."/>
            <person name="Schuster L.N."/>
            <person name="Chinwalla A."/>
            <person name="Delehaunty K."/>
            <person name="Dinkelacker I."/>
            <person name="Fulton L."/>
            <person name="Fulton R."/>
            <person name="Godfrey J."/>
            <person name="Minx P."/>
            <person name="Mitreva M."/>
            <person name="Roeseler W."/>
            <person name="Tian H."/>
            <person name="Witte H."/>
            <person name="Yang S.P."/>
            <person name="Wilson R.K."/>
            <person name="Sommer R.J."/>
        </authorList>
    </citation>
    <scope>NUCLEOTIDE SEQUENCE [LARGE SCALE GENOMIC DNA]</scope>
    <source>
        <strain evidence="2">PS312</strain>
    </source>
</reference>
<keyword evidence="2" id="KW-1185">Reference proteome</keyword>
<name>A0A2A6BFA7_PRIPA</name>